<sequence length="35" mass="4198">METGILCHYGMRLGWDAVWLGLRFFSDHVEKFLRI</sequence>
<accession>I7GEQ9</accession>
<protein>
    <submittedName>
        <fullName evidence="1">Macaca fascicularis brain cDNA, clone: QtrA-16437</fullName>
    </submittedName>
</protein>
<evidence type="ECO:0000313" key="1">
    <source>
        <dbReference type="EMBL" id="BAE91440.1"/>
    </source>
</evidence>
<dbReference type="AlphaFoldDB" id="I7GEQ9"/>
<proteinExistence type="evidence at transcript level"/>
<name>I7GEQ9_MACFA</name>
<reference evidence="1" key="1">
    <citation type="journal article" date="2007" name="PLoS Biol.">
        <title>Rate of evolution in brain-expressed genes in humans and other primates.</title>
        <authorList>
            <person name="Wang H.-Y."/>
            <person name="Chien H.-C."/>
            <person name="Osada N."/>
            <person name="Hashimoto K."/>
            <person name="Sugano S."/>
            <person name="Gojobori T."/>
            <person name="Chou C.-K."/>
            <person name="Tsai S.-F."/>
            <person name="Wu C.-I."/>
            <person name="Shen C.-K.J."/>
        </authorList>
    </citation>
    <scope>NUCLEOTIDE SEQUENCE</scope>
</reference>
<organism evidence="1">
    <name type="scientific">Macaca fascicularis</name>
    <name type="common">Crab-eating macaque</name>
    <name type="synonym">Cynomolgus monkey</name>
    <dbReference type="NCBI Taxonomy" id="9541"/>
    <lineage>
        <taxon>Eukaryota</taxon>
        <taxon>Metazoa</taxon>
        <taxon>Chordata</taxon>
        <taxon>Craniata</taxon>
        <taxon>Vertebrata</taxon>
        <taxon>Euteleostomi</taxon>
        <taxon>Mammalia</taxon>
        <taxon>Eutheria</taxon>
        <taxon>Euarchontoglires</taxon>
        <taxon>Primates</taxon>
        <taxon>Haplorrhini</taxon>
        <taxon>Catarrhini</taxon>
        <taxon>Cercopithecidae</taxon>
        <taxon>Cercopithecinae</taxon>
        <taxon>Macaca</taxon>
    </lineage>
</organism>
<dbReference type="EMBL" id="AB174378">
    <property type="protein sequence ID" value="BAE91440.1"/>
    <property type="molecule type" value="mRNA"/>
</dbReference>